<comment type="caution">
    <text evidence="11">The sequence shown here is derived from an EMBL/GenBank/DDBJ whole genome shotgun (WGS) entry which is preliminary data.</text>
</comment>
<comment type="similarity">
    <text evidence="9">Belongs to the protein kinase superfamily. Ser/Thr protein kinase family. Aurora subfamily.</text>
</comment>
<evidence type="ECO:0000256" key="2">
    <source>
        <dbReference type="ARBA" id="ARBA00022679"/>
    </source>
</evidence>
<dbReference type="CDD" id="cd14007">
    <property type="entry name" value="STKc_Aurora"/>
    <property type="match status" value="1"/>
</dbReference>
<dbReference type="GO" id="GO:0004674">
    <property type="term" value="F:protein serine/threonine kinase activity"/>
    <property type="evidence" value="ECO:0007669"/>
    <property type="project" value="UniProtKB-KW"/>
</dbReference>
<feature type="domain" description="Protein kinase" evidence="10">
    <location>
        <begin position="1"/>
        <end position="205"/>
    </location>
</feature>
<sequence>MLYKEELVMSNIENQLKREINIQSQLKHPNILRLYGFFHDADRIFLILEFAAKGELFAELQKHKRFSEAEAAKYVAQMVNALTYLHGKRVIHRDIKPENLMLGLNGELKIGDFGWSVKTGVSDNRRSTLCGTLDYLPPEMVEGRVHDKNVDLWSLGILLYELICGSPPFESEGNEDLTYSRILGIDIHIPSYVSKDAADLITKCK</sequence>
<dbReference type="InterPro" id="IPR030616">
    <property type="entry name" value="Aur-like"/>
</dbReference>
<dbReference type="OrthoDB" id="377346at2759"/>
<dbReference type="SUPFAM" id="SSF56112">
    <property type="entry name" value="Protein kinase-like (PK-like)"/>
    <property type="match status" value="1"/>
</dbReference>
<dbReference type="EC" id="2.7.11.1" evidence="9"/>
<comment type="catalytic activity">
    <reaction evidence="9">
        <text>L-seryl-[protein] + ATP = O-phospho-L-seryl-[protein] + ADP + H(+)</text>
        <dbReference type="Rhea" id="RHEA:17989"/>
        <dbReference type="Rhea" id="RHEA-COMP:9863"/>
        <dbReference type="Rhea" id="RHEA-COMP:11604"/>
        <dbReference type="ChEBI" id="CHEBI:15378"/>
        <dbReference type="ChEBI" id="CHEBI:29999"/>
        <dbReference type="ChEBI" id="CHEBI:30616"/>
        <dbReference type="ChEBI" id="CHEBI:83421"/>
        <dbReference type="ChEBI" id="CHEBI:456216"/>
        <dbReference type="EC" id="2.7.11.1"/>
    </reaction>
</comment>
<evidence type="ECO:0000256" key="9">
    <source>
        <dbReference type="RuleBase" id="RU367134"/>
    </source>
</evidence>
<dbReference type="AlphaFoldDB" id="A0A8H7RJ89"/>
<keyword evidence="3 7" id="KW-0547">Nucleotide-binding</keyword>
<evidence type="ECO:0000256" key="6">
    <source>
        <dbReference type="PIRSR" id="PIRSR630616-1"/>
    </source>
</evidence>
<evidence type="ECO:0000256" key="3">
    <source>
        <dbReference type="ARBA" id="ARBA00022741"/>
    </source>
</evidence>
<evidence type="ECO:0000256" key="4">
    <source>
        <dbReference type="ARBA" id="ARBA00022777"/>
    </source>
</evidence>
<reference evidence="11" key="1">
    <citation type="submission" date="2020-12" db="EMBL/GenBank/DDBJ databases">
        <title>Metabolic potential, ecology and presence of endohyphal bacteria is reflected in genomic diversity of Mucoromycotina.</title>
        <authorList>
            <person name="Muszewska A."/>
            <person name="Okrasinska A."/>
            <person name="Steczkiewicz K."/>
            <person name="Drgas O."/>
            <person name="Orlowska M."/>
            <person name="Perlinska-Lenart U."/>
            <person name="Aleksandrzak-Piekarczyk T."/>
            <person name="Szatraj K."/>
            <person name="Zielenkiewicz U."/>
            <person name="Pilsyk S."/>
            <person name="Malc E."/>
            <person name="Mieczkowski P."/>
            <person name="Kruszewska J.S."/>
            <person name="Biernat P."/>
            <person name="Pawlowska J."/>
        </authorList>
    </citation>
    <scope>NUCLEOTIDE SEQUENCE</scope>
    <source>
        <strain evidence="11">WA0000017839</strain>
    </source>
</reference>
<dbReference type="Pfam" id="PF00069">
    <property type="entry name" value="Pkinase"/>
    <property type="match status" value="1"/>
</dbReference>
<evidence type="ECO:0000313" key="11">
    <source>
        <dbReference type="EMBL" id="KAG2211578.1"/>
    </source>
</evidence>
<keyword evidence="12" id="KW-1185">Reference proteome</keyword>
<feature type="binding site" evidence="7">
    <location>
        <begin position="49"/>
        <end position="51"/>
    </location>
    <ligand>
        <name>ATP</name>
        <dbReference type="ChEBI" id="CHEBI:30616"/>
    </ligand>
</feature>
<feature type="cross-link" description="Glycyl lysine isopeptide (Lys-Gly) (interchain with G-Cter in SUMO2)" evidence="8">
    <location>
        <position position="96"/>
    </location>
</feature>
<protein>
    <recommendedName>
        <fullName evidence="9">Aurora kinase</fullName>
        <ecNumber evidence="9">2.7.11.1</ecNumber>
    </recommendedName>
</protein>
<accession>A0A8H7RJ89</accession>
<evidence type="ECO:0000256" key="1">
    <source>
        <dbReference type="ARBA" id="ARBA00022527"/>
    </source>
</evidence>
<keyword evidence="4 9" id="KW-0418">Kinase</keyword>
<keyword evidence="1 9" id="KW-0723">Serine/threonine-protein kinase</keyword>
<evidence type="ECO:0000313" key="12">
    <source>
        <dbReference type="Proteomes" id="UP000603453"/>
    </source>
</evidence>
<dbReference type="PROSITE" id="PS00108">
    <property type="entry name" value="PROTEIN_KINASE_ST"/>
    <property type="match status" value="1"/>
</dbReference>
<evidence type="ECO:0000256" key="8">
    <source>
        <dbReference type="PIRSR" id="PIRSR630616-3"/>
    </source>
</evidence>
<feature type="active site" description="Proton acceptor" evidence="6">
    <location>
        <position position="94"/>
    </location>
</feature>
<feature type="binding site" evidence="7">
    <location>
        <position position="112"/>
    </location>
    <ligand>
        <name>ATP</name>
        <dbReference type="ChEBI" id="CHEBI:30616"/>
    </ligand>
</feature>
<dbReference type="InterPro" id="IPR011009">
    <property type="entry name" value="Kinase-like_dom_sf"/>
</dbReference>
<dbReference type="Proteomes" id="UP000603453">
    <property type="component" value="Unassembled WGS sequence"/>
</dbReference>
<dbReference type="Gene3D" id="1.10.510.10">
    <property type="entry name" value="Transferase(Phosphotransferase) domain 1"/>
    <property type="match status" value="1"/>
</dbReference>
<organism evidence="11 12">
    <name type="scientific">Mucor saturninus</name>
    <dbReference type="NCBI Taxonomy" id="64648"/>
    <lineage>
        <taxon>Eukaryota</taxon>
        <taxon>Fungi</taxon>
        <taxon>Fungi incertae sedis</taxon>
        <taxon>Mucoromycota</taxon>
        <taxon>Mucoromycotina</taxon>
        <taxon>Mucoromycetes</taxon>
        <taxon>Mucorales</taxon>
        <taxon>Mucorineae</taxon>
        <taxon>Mucoraceae</taxon>
        <taxon>Mucor</taxon>
    </lineage>
</organism>
<keyword evidence="2 9" id="KW-0808">Transferase</keyword>
<evidence type="ECO:0000256" key="5">
    <source>
        <dbReference type="ARBA" id="ARBA00022840"/>
    </source>
</evidence>
<dbReference type="InterPro" id="IPR000719">
    <property type="entry name" value="Prot_kinase_dom"/>
</dbReference>
<evidence type="ECO:0000256" key="7">
    <source>
        <dbReference type="PIRSR" id="PIRSR630616-2"/>
    </source>
</evidence>
<dbReference type="FunFam" id="1.10.510.10:FF:000571">
    <property type="entry name" value="Maternal embryonic leucine zipper kinase"/>
    <property type="match status" value="1"/>
</dbReference>
<dbReference type="GO" id="GO:0005524">
    <property type="term" value="F:ATP binding"/>
    <property type="evidence" value="ECO:0007669"/>
    <property type="project" value="UniProtKB-UniRule"/>
</dbReference>
<proteinExistence type="inferred from homology"/>
<dbReference type="PROSITE" id="PS50011">
    <property type="entry name" value="PROTEIN_KINASE_DOM"/>
    <property type="match status" value="1"/>
</dbReference>
<gene>
    <name evidence="11" type="ORF">INT47_008674</name>
</gene>
<keyword evidence="5 7" id="KW-0067">ATP-binding</keyword>
<dbReference type="EMBL" id="JAEPRD010000008">
    <property type="protein sequence ID" value="KAG2211578.1"/>
    <property type="molecule type" value="Genomic_DNA"/>
</dbReference>
<dbReference type="SMART" id="SM00220">
    <property type="entry name" value="S_TKc"/>
    <property type="match status" value="1"/>
</dbReference>
<feature type="binding site" evidence="7">
    <location>
        <begin position="98"/>
        <end position="99"/>
    </location>
    <ligand>
        <name>ATP</name>
        <dbReference type="ChEBI" id="CHEBI:30616"/>
    </ligand>
</feature>
<comment type="catalytic activity">
    <reaction evidence="9">
        <text>L-threonyl-[protein] + ATP = O-phospho-L-threonyl-[protein] + ADP + H(+)</text>
        <dbReference type="Rhea" id="RHEA:46608"/>
        <dbReference type="Rhea" id="RHEA-COMP:11060"/>
        <dbReference type="Rhea" id="RHEA-COMP:11605"/>
        <dbReference type="ChEBI" id="CHEBI:15378"/>
        <dbReference type="ChEBI" id="CHEBI:30013"/>
        <dbReference type="ChEBI" id="CHEBI:30616"/>
        <dbReference type="ChEBI" id="CHEBI:61977"/>
        <dbReference type="ChEBI" id="CHEBI:456216"/>
        <dbReference type="EC" id="2.7.11.1"/>
    </reaction>
</comment>
<dbReference type="PANTHER" id="PTHR24350">
    <property type="entry name" value="SERINE/THREONINE-PROTEIN KINASE IAL-RELATED"/>
    <property type="match status" value="1"/>
</dbReference>
<evidence type="ECO:0000259" key="10">
    <source>
        <dbReference type="PROSITE" id="PS50011"/>
    </source>
</evidence>
<dbReference type="InterPro" id="IPR008271">
    <property type="entry name" value="Ser/Thr_kinase_AS"/>
</dbReference>
<name>A0A8H7RJ89_9FUNG</name>